<accession>A0AAD9GH16</accession>
<comment type="caution">
    <text evidence="1">The sequence shown here is derived from an EMBL/GenBank/DDBJ whole genome shotgun (WGS) entry which is preliminary data.</text>
</comment>
<organism evidence="1 2">
    <name type="scientific">Babesia divergens</name>
    <dbReference type="NCBI Taxonomy" id="32595"/>
    <lineage>
        <taxon>Eukaryota</taxon>
        <taxon>Sar</taxon>
        <taxon>Alveolata</taxon>
        <taxon>Apicomplexa</taxon>
        <taxon>Aconoidasida</taxon>
        <taxon>Piroplasmida</taxon>
        <taxon>Babesiidae</taxon>
        <taxon>Babesia</taxon>
    </lineage>
</organism>
<reference evidence="1" key="2">
    <citation type="submission" date="2021-05" db="EMBL/GenBank/DDBJ databases">
        <authorList>
            <person name="Pain A."/>
        </authorList>
    </citation>
    <scope>NUCLEOTIDE SEQUENCE</scope>
    <source>
        <strain evidence="1">1802A</strain>
    </source>
</reference>
<dbReference type="Proteomes" id="UP001195914">
    <property type="component" value="Unassembled WGS sequence"/>
</dbReference>
<gene>
    <name evidence="1" type="ORF">X943_002984</name>
</gene>
<feature type="non-terminal residue" evidence="1">
    <location>
        <position position="277"/>
    </location>
</feature>
<dbReference type="EMBL" id="JAHBMH010000028">
    <property type="protein sequence ID" value="KAK1937968.1"/>
    <property type="molecule type" value="Genomic_DNA"/>
</dbReference>
<dbReference type="AlphaFoldDB" id="A0AAD9GH16"/>
<evidence type="ECO:0000313" key="1">
    <source>
        <dbReference type="EMBL" id="KAK1937968.1"/>
    </source>
</evidence>
<evidence type="ECO:0000313" key="2">
    <source>
        <dbReference type="Proteomes" id="UP001195914"/>
    </source>
</evidence>
<sequence length="277" mass="30887">MAQQECTDFQFKHETLKEILEELGKLYTTTSTRHKVFEKLKTYLTTYCNETYLNDFYGKRDYGSGVSSYGGSIQLLTYAGQKVSEAILKSPPSWTSQVQDTHVSHTGRDCAEKYFNALKKCLPKTFAALFFLFFNCDSDCTSFGGGQWSGQNVNGQGSGSSGQNLYQWLTDSSDDLPGGFSGGELHDKNTGQSLVEQLKNAVSLKPDGYTGSLQNALCALMFVCEWEYALTGHAVLFVWDFCNHADRLRGQFTNKYPQGNFDTFMSLCTSLKADLDP</sequence>
<protein>
    <submittedName>
        <fullName evidence="1">Uncharacterized protein</fullName>
    </submittedName>
</protein>
<name>A0AAD9GH16_BABDI</name>
<keyword evidence="2" id="KW-1185">Reference proteome</keyword>
<proteinExistence type="predicted"/>
<reference evidence="1" key="1">
    <citation type="journal article" date="2014" name="Nucleic Acids Res.">
        <title>The evolutionary dynamics of variant antigen genes in Babesia reveal a history of genomic innovation underlying host-parasite interaction.</title>
        <authorList>
            <person name="Jackson A.P."/>
            <person name="Otto T.D."/>
            <person name="Darby A."/>
            <person name="Ramaprasad A."/>
            <person name="Xia D."/>
            <person name="Echaide I.E."/>
            <person name="Farber M."/>
            <person name="Gahlot S."/>
            <person name="Gamble J."/>
            <person name="Gupta D."/>
            <person name="Gupta Y."/>
            <person name="Jackson L."/>
            <person name="Malandrin L."/>
            <person name="Malas T.B."/>
            <person name="Moussa E."/>
            <person name="Nair M."/>
            <person name="Reid A.J."/>
            <person name="Sanders M."/>
            <person name="Sharma J."/>
            <person name="Tracey A."/>
            <person name="Quail M.A."/>
            <person name="Weir W."/>
            <person name="Wastling J.M."/>
            <person name="Hall N."/>
            <person name="Willadsen P."/>
            <person name="Lingelbach K."/>
            <person name="Shiels B."/>
            <person name="Tait A."/>
            <person name="Berriman M."/>
            <person name="Allred D.R."/>
            <person name="Pain A."/>
        </authorList>
    </citation>
    <scope>NUCLEOTIDE SEQUENCE</scope>
    <source>
        <strain evidence="1">1802A</strain>
    </source>
</reference>